<proteinExistence type="predicted"/>
<gene>
    <name evidence="2" type="ORF">PZA18_24270</name>
</gene>
<reference evidence="2" key="1">
    <citation type="submission" date="2023-03" db="EMBL/GenBank/DDBJ databases">
        <title>Chitinimonas shenzhenensis gen. nov., sp. nov., a novel member of family Burkholderiaceae isolated from activated sludge collected in Shen Zhen, China.</title>
        <authorList>
            <person name="Wang X."/>
        </authorList>
    </citation>
    <scope>NUCLEOTIDE SEQUENCE</scope>
    <source>
        <strain evidence="2">DQS-5</strain>
    </source>
</reference>
<dbReference type="RefSeq" id="WP_284103460.1">
    <property type="nucleotide sequence ID" value="NZ_JARRAF010000192.1"/>
</dbReference>
<feature type="non-terminal residue" evidence="2">
    <location>
        <position position="145"/>
    </location>
</feature>
<dbReference type="EMBL" id="JARRAF010000192">
    <property type="protein sequence ID" value="MDK2127156.1"/>
    <property type="molecule type" value="Genomic_DNA"/>
</dbReference>
<feature type="region of interest" description="Disordered" evidence="1">
    <location>
        <begin position="1"/>
        <end position="76"/>
    </location>
</feature>
<organism evidence="2 3">
    <name type="scientific">Parachitinimonas caeni</name>
    <dbReference type="NCBI Taxonomy" id="3031301"/>
    <lineage>
        <taxon>Bacteria</taxon>
        <taxon>Pseudomonadati</taxon>
        <taxon>Pseudomonadota</taxon>
        <taxon>Betaproteobacteria</taxon>
        <taxon>Neisseriales</taxon>
        <taxon>Chitinibacteraceae</taxon>
        <taxon>Parachitinimonas</taxon>
    </lineage>
</organism>
<evidence type="ECO:0000313" key="3">
    <source>
        <dbReference type="Proteomes" id="UP001172778"/>
    </source>
</evidence>
<evidence type="ECO:0000256" key="1">
    <source>
        <dbReference type="SAM" id="MobiDB-lite"/>
    </source>
</evidence>
<feature type="compositionally biased region" description="Gly residues" evidence="1">
    <location>
        <begin position="25"/>
        <end position="34"/>
    </location>
</feature>
<name>A0ABT7E4C3_9NEIS</name>
<dbReference type="Pfam" id="PF17963">
    <property type="entry name" value="Big_9"/>
    <property type="match status" value="1"/>
</dbReference>
<sequence>ANQAPLVQAGAGIRTPANGAPSPAGEGGGSGNGSGALPNTTNAPISPALPGATQPLTTAVAGNGEAGGSGDSSGYAVRTHSDLATRRSLSEIAQDLEGDTVFWRILGAEHGTARLAADGQTLLFTPEAGFAGDATLRLQADDGFA</sequence>
<dbReference type="Proteomes" id="UP001172778">
    <property type="component" value="Unassembled WGS sequence"/>
</dbReference>
<evidence type="ECO:0000313" key="2">
    <source>
        <dbReference type="EMBL" id="MDK2127156.1"/>
    </source>
</evidence>
<feature type="non-terminal residue" evidence="2">
    <location>
        <position position="1"/>
    </location>
</feature>
<keyword evidence="3" id="KW-1185">Reference proteome</keyword>
<accession>A0ABT7E4C3</accession>
<comment type="caution">
    <text evidence="2">The sequence shown here is derived from an EMBL/GenBank/DDBJ whole genome shotgun (WGS) entry which is preliminary data.</text>
</comment>
<protein>
    <submittedName>
        <fullName evidence="2">Ig-like domain-containing protein</fullName>
    </submittedName>
</protein>